<feature type="transmembrane region" description="Helical" evidence="1">
    <location>
        <begin position="33"/>
        <end position="50"/>
    </location>
</feature>
<evidence type="ECO:0000256" key="1">
    <source>
        <dbReference type="SAM" id="Phobius"/>
    </source>
</evidence>
<keyword evidence="1" id="KW-0812">Transmembrane</keyword>
<accession>A0A6M0RPI8</accession>
<dbReference type="Proteomes" id="UP000481033">
    <property type="component" value="Unassembled WGS sequence"/>
</dbReference>
<gene>
    <name evidence="2" type="ORF">DXZ20_21415</name>
</gene>
<keyword evidence="1" id="KW-1133">Transmembrane helix</keyword>
<protein>
    <submittedName>
        <fullName evidence="2">Uncharacterized protein</fullName>
    </submittedName>
</protein>
<evidence type="ECO:0000313" key="3">
    <source>
        <dbReference type="Proteomes" id="UP000481033"/>
    </source>
</evidence>
<feature type="transmembrane region" description="Helical" evidence="1">
    <location>
        <begin position="384"/>
        <end position="402"/>
    </location>
</feature>
<organism evidence="2 3">
    <name type="scientific">Adonisia turfae CCMR0081</name>
    <dbReference type="NCBI Taxonomy" id="2292702"/>
    <lineage>
        <taxon>Bacteria</taxon>
        <taxon>Bacillati</taxon>
        <taxon>Cyanobacteriota</taxon>
        <taxon>Adonisia</taxon>
        <taxon>Adonisia turfae</taxon>
    </lineage>
</organism>
<name>A0A6M0RPI8_9CYAN</name>
<keyword evidence="3" id="KW-1185">Reference proteome</keyword>
<reference evidence="2 3" key="1">
    <citation type="journal article" date="2020" name="Microb. Ecol.">
        <title>Ecogenomics of the Marine Benthic Filamentous Cyanobacterium Adonisia.</title>
        <authorList>
            <person name="Walter J.M."/>
            <person name="Coutinho F.H."/>
            <person name="Leomil L."/>
            <person name="Hargreaves P.I."/>
            <person name="Campeao M.E."/>
            <person name="Vieira V.V."/>
            <person name="Silva B.S."/>
            <person name="Fistarol G.O."/>
            <person name="Salomon P.S."/>
            <person name="Sawabe T."/>
            <person name="Mino S."/>
            <person name="Hosokawa M."/>
            <person name="Miyashita H."/>
            <person name="Maruyama F."/>
            <person name="van Verk M.C."/>
            <person name="Dutilh B.E."/>
            <person name="Thompson C.C."/>
            <person name="Thompson F.L."/>
        </authorList>
    </citation>
    <scope>NUCLEOTIDE SEQUENCE [LARGE SCALE GENOMIC DNA]</scope>
    <source>
        <strain evidence="2 3">CCMR0081</strain>
    </source>
</reference>
<feature type="transmembrane region" description="Helical" evidence="1">
    <location>
        <begin position="433"/>
        <end position="451"/>
    </location>
</feature>
<feature type="transmembrane region" description="Helical" evidence="1">
    <location>
        <begin position="360"/>
        <end position="378"/>
    </location>
</feature>
<dbReference type="RefSeq" id="WP_163700504.1">
    <property type="nucleotide sequence ID" value="NZ_QXHD01000004.1"/>
</dbReference>
<evidence type="ECO:0000313" key="2">
    <source>
        <dbReference type="EMBL" id="NEZ58157.1"/>
    </source>
</evidence>
<dbReference type="EMBL" id="QXHD01000004">
    <property type="protein sequence ID" value="NEZ58157.1"/>
    <property type="molecule type" value="Genomic_DNA"/>
</dbReference>
<dbReference type="AlphaFoldDB" id="A0A6M0RPI8"/>
<feature type="transmembrane region" description="Helical" evidence="1">
    <location>
        <begin position="70"/>
        <end position="90"/>
    </location>
</feature>
<proteinExistence type="predicted"/>
<feature type="transmembrane region" description="Helical" evidence="1">
    <location>
        <begin position="334"/>
        <end position="353"/>
    </location>
</feature>
<keyword evidence="1" id="KW-0472">Membrane</keyword>
<comment type="caution">
    <text evidence="2">The sequence shown here is derived from an EMBL/GenBank/DDBJ whole genome shotgun (WGS) entry which is preliminary data.</text>
</comment>
<sequence>MLLSINGIPTIPDLTHPQELQAFGQQLLLVGRWLLWILASFGIVLAALRFAHRSDRTGWLTPVMFGYDRLLTVTLHSLLVVTILVGGYFLCATLANRYHHWEQAKIEQVASSVAGARVEQRAPYVRYIIEEPYTTITYIDGQPTEVERLQEIDRFLSPSASNVEVTLTQVVDPATERLIYQSDFTSQYQVTNTLDVTQDFFFEIPPPDGYSLLQDYRIEREGQRLEPVSQGEYQFPLQLAPGESTQYTVSYQAQGAPRWVYSAYGRLLSQFRLTVLADFPNADFASGIVPTEASLEGQGTRFTWQFDENVSVRNPFGVFTATQRIRQTGILPRLLLLAPGLFLWWLLLLYLTVPMRLQDVAIAAAIFFACLLSLTYASRLFDARVAWGLLLPFFLLFSIGLGTQQRKRWGVLTITLSGAVLPVAAMLVPYTGLTLGIAGLISVGWLIVRYFRESETSRNRT</sequence>